<organism evidence="2 3">
    <name type="scientific">Toxocara canis</name>
    <name type="common">Canine roundworm</name>
    <dbReference type="NCBI Taxonomy" id="6265"/>
    <lineage>
        <taxon>Eukaryota</taxon>
        <taxon>Metazoa</taxon>
        <taxon>Ecdysozoa</taxon>
        <taxon>Nematoda</taxon>
        <taxon>Chromadorea</taxon>
        <taxon>Rhabditida</taxon>
        <taxon>Spirurina</taxon>
        <taxon>Ascaridomorpha</taxon>
        <taxon>Ascaridoidea</taxon>
        <taxon>Toxocaridae</taxon>
        <taxon>Toxocara</taxon>
    </lineage>
</organism>
<sequence>MHVTPTSQDEKRNRGEARTMSGPRHRIDRGHVANKLVETSRCFTSEDCFAICNLFAAQAMRVRDQLTCASGHYDGVS</sequence>
<accession>A0A0B2VB43</accession>
<name>A0A0B2VB43_TOXCA</name>
<evidence type="ECO:0000256" key="1">
    <source>
        <dbReference type="SAM" id="MobiDB-lite"/>
    </source>
</evidence>
<keyword evidence="3" id="KW-1185">Reference proteome</keyword>
<feature type="region of interest" description="Disordered" evidence="1">
    <location>
        <begin position="1"/>
        <end position="28"/>
    </location>
</feature>
<evidence type="ECO:0000313" key="2">
    <source>
        <dbReference type="EMBL" id="KHN78689.1"/>
    </source>
</evidence>
<feature type="compositionally biased region" description="Basic and acidic residues" evidence="1">
    <location>
        <begin position="8"/>
        <end position="17"/>
    </location>
</feature>
<dbReference type="AlphaFoldDB" id="A0A0B2VB43"/>
<evidence type="ECO:0000313" key="3">
    <source>
        <dbReference type="Proteomes" id="UP000031036"/>
    </source>
</evidence>
<proteinExistence type="predicted"/>
<reference evidence="2" key="1">
    <citation type="submission" date="2014-11" db="EMBL/GenBank/DDBJ databases">
        <title>Genetic blueprint of the zoonotic pathogen Toxocara canis.</title>
        <authorList>
            <person name="Zhu X.-Q."/>
            <person name="Korhonen P.K."/>
            <person name="Cai H."/>
            <person name="Young N.D."/>
            <person name="Nejsum P."/>
            <person name="von Samson-Himmelstjerna G."/>
            <person name="Boag P.R."/>
            <person name="Tan P."/>
            <person name="Li Q."/>
            <person name="Min J."/>
            <person name="Yang Y."/>
            <person name="Wang X."/>
            <person name="Fang X."/>
            <person name="Hall R.S."/>
            <person name="Hofmann A."/>
            <person name="Sternberg P.W."/>
            <person name="Jex A.R."/>
            <person name="Gasser R.B."/>
        </authorList>
    </citation>
    <scope>NUCLEOTIDE SEQUENCE [LARGE SCALE GENOMIC DNA]</scope>
    <source>
        <strain evidence="2">PN_DK_2014</strain>
    </source>
</reference>
<dbReference type="Proteomes" id="UP000031036">
    <property type="component" value="Unassembled WGS sequence"/>
</dbReference>
<comment type="caution">
    <text evidence="2">The sequence shown here is derived from an EMBL/GenBank/DDBJ whole genome shotgun (WGS) entry which is preliminary data.</text>
</comment>
<dbReference type="EMBL" id="JPKZ01002065">
    <property type="protein sequence ID" value="KHN78689.1"/>
    <property type="molecule type" value="Genomic_DNA"/>
</dbReference>
<protein>
    <submittedName>
        <fullName evidence="2">Uncharacterized protein</fullName>
    </submittedName>
</protein>
<gene>
    <name evidence="2" type="ORF">Tcan_04304</name>
</gene>